<protein>
    <submittedName>
        <fullName evidence="4">TRAP transporter permease</fullName>
    </submittedName>
</protein>
<dbReference type="InterPro" id="IPR010656">
    <property type="entry name" value="DctM"/>
</dbReference>
<feature type="transmembrane region" description="Helical" evidence="2">
    <location>
        <begin position="134"/>
        <end position="153"/>
    </location>
</feature>
<dbReference type="AlphaFoldDB" id="A0AAW5FB09"/>
<dbReference type="PANTHER" id="PTHR43849">
    <property type="entry name" value="BLL3936 PROTEIN"/>
    <property type="match status" value="1"/>
</dbReference>
<feature type="transmembrane region" description="Helical" evidence="2">
    <location>
        <begin position="553"/>
        <end position="570"/>
    </location>
</feature>
<feature type="transmembrane region" description="Helical" evidence="2">
    <location>
        <begin position="431"/>
        <end position="463"/>
    </location>
</feature>
<feature type="transmembrane region" description="Helical" evidence="2">
    <location>
        <begin position="40"/>
        <end position="62"/>
    </location>
</feature>
<dbReference type="RefSeq" id="WP_024738722.1">
    <property type="nucleotide sequence ID" value="NZ_JAINVB010000002.1"/>
</dbReference>
<evidence type="ECO:0000259" key="3">
    <source>
        <dbReference type="Pfam" id="PF06808"/>
    </source>
</evidence>
<feature type="transmembrane region" description="Helical" evidence="2">
    <location>
        <begin position="377"/>
        <end position="410"/>
    </location>
</feature>
<feature type="transmembrane region" description="Helical" evidence="2">
    <location>
        <begin position="74"/>
        <end position="92"/>
    </location>
</feature>
<feature type="transmembrane region" description="Helical" evidence="2">
    <location>
        <begin position="582"/>
        <end position="602"/>
    </location>
</feature>
<feature type="transmembrane region" description="Helical" evidence="2">
    <location>
        <begin position="327"/>
        <end position="348"/>
    </location>
</feature>
<name>A0AAW5FB09_CLOSY</name>
<dbReference type="PANTHER" id="PTHR43849:SF2">
    <property type="entry name" value="BLL3936 PROTEIN"/>
    <property type="match status" value="1"/>
</dbReference>
<feature type="transmembrane region" description="Helical" evidence="2">
    <location>
        <begin position="160"/>
        <end position="177"/>
    </location>
</feature>
<dbReference type="NCBIfam" id="TIGR02123">
    <property type="entry name" value="TRAP_fused"/>
    <property type="match status" value="1"/>
</dbReference>
<dbReference type="Proteomes" id="UP001203136">
    <property type="component" value="Unassembled WGS sequence"/>
</dbReference>
<dbReference type="InterPro" id="IPR011853">
    <property type="entry name" value="TRAP_DctM-Dct_fused"/>
</dbReference>
<feature type="transmembrane region" description="Helical" evidence="2">
    <location>
        <begin position="521"/>
        <end position="541"/>
    </location>
</feature>
<evidence type="ECO:0000256" key="1">
    <source>
        <dbReference type="SAM" id="MobiDB-lite"/>
    </source>
</evidence>
<keyword evidence="2" id="KW-1133">Transmembrane helix</keyword>
<keyword evidence="2" id="KW-0812">Transmembrane</keyword>
<evidence type="ECO:0000256" key="2">
    <source>
        <dbReference type="SAM" id="Phobius"/>
    </source>
</evidence>
<dbReference type="EMBL" id="JAINVB010000002">
    <property type="protein sequence ID" value="MCK0088980.1"/>
    <property type="molecule type" value="Genomic_DNA"/>
</dbReference>
<keyword evidence="2" id="KW-0472">Membrane</keyword>
<evidence type="ECO:0000313" key="5">
    <source>
        <dbReference type="Proteomes" id="UP001203136"/>
    </source>
</evidence>
<feature type="transmembrane region" description="Helical" evidence="2">
    <location>
        <begin position="104"/>
        <end position="122"/>
    </location>
</feature>
<feature type="transmembrane region" description="Helical" evidence="2">
    <location>
        <begin position="633"/>
        <end position="649"/>
    </location>
</feature>
<reference evidence="4" key="1">
    <citation type="journal article" date="2022" name="Cell Host Microbe">
        <title>Colonization of the live biotherapeutic product VE303 and modulation of the microbiota and metabolites in healthy volunteers.</title>
        <authorList>
            <person name="Dsouza M."/>
            <person name="Menon R."/>
            <person name="Crossette E."/>
            <person name="Bhattarai S.K."/>
            <person name="Schneider J."/>
            <person name="Kim Y.G."/>
            <person name="Reddy S."/>
            <person name="Caballero S."/>
            <person name="Felix C."/>
            <person name="Cornacchione L."/>
            <person name="Hendrickson J."/>
            <person name="Watson A.R."/>
            <person name="Minot S.S."/>
            <person name="Greenfield N."/>
            <person name="Schopf L."/>
            <person name="Szabady R."/>
            <person name="Patarroyo J."/>
            <person name="Smith W."/>
            <person name="Harrison P."/>
            <person name="Kuijper E.J."/>
            <person name="Kelly C.P."/>
            <person name="Olle B."/>
            <person name="Bobilev D."/>
            <person name="Silber J.L."/>
            <person name="Bucci V."/>
            <person name="Roberts B."/>
            <person name="Faith J."/>
            <person name="Norman J.M."/>
        </authorList>
    </citation>
    <scope>NUCLEOTIDE SEQUENCE</scope>
    <source>
        <strain evidence="4">VE303-04</strain>
    </source>
</reference>
<feature type="domain" description="TRAP C4-dicarboxylate transport system permease DctM subunit" evidence="3">
    <location>
        <begin position="144"/>
        <end position="577"/>
    </location>
</feature>
<comment type="caution">
    <text evidence="4">The sequence shown here is derived from an EMBL/GenBank/DDBJ whole genome shotgun (WGS) entry which is preliminary data.</text>
</comment>
<dbReference type="Pfam" id="PF06808">
    <property type="entry name" value="DctM"/>
    <property type="match status" value="1"/>
</dbReference>
<feature type="transmembrane region" description="Helical" evidence="2">
    <location>
        <begin position="197"/>
        <end position="224"/>
    </location>
</feature>
<accession>A0AAW5FB09</accession>
<proteinExistence type="predicted"/>
<organism evidence="4 5">
    <name type="scientific">Clostridium symbiosum</name>
    <name type="common">Bacteroides symbiosus</name>
    <dbReference type="NCBI Taxonomy" id="1512"/>
    <lineage>
        <taxon>Bacteria</taxon>
        <taxon>Bacillati</taxon>
        <taxon>Bacillota</taxon>
        <taxon>Clostridia</taxon>
        <taxon>Lachnospirales</taxon>
        <taxon>Lachnospiraceae</taxon>
        <taxon>Otoolea</taxon>
    </lineage>
</organism>
<feature type="region of interest" description="Disordered" evidence="1">
    <location>
        <begin position="1"/>
        <end position="20"/>
    </location>
</feature>
<sequence length="667" mass="70988">MSEDNQKNRLPLSSDETTAAGETARRLLEEKDADARTRSYNGFFGILLTVLLTFWAVFQIYVNTIGVMSSMDLRIWHCMFLLVFTFLLYPTVKKEKKVRNAPPVWDVLLIALAIGAFGYMLLNYSRIAQSGGYLTKREIVIAALAMLVVFEAARRACPSLAVLGLIFLAYNFFGKYIPGPLGHTGFSMKRVLSHMVWGSQGIFGVGIGVSATYIFLFVLFGSFLKYSGFSKFINDLSLTLVGRSPGGPAKVAVLASALLGMINGSAIANVATTGTITIPLMKKTGYRKEFAAAVEAVASTGGQFAPPIMGAVGFVMAEFLGISYSKVMIAACIPAFLYYMGLLLAVHFEAKRLGLKGLAPENIPNAVEVLKNQGHLVIPLVVLIGMIVLGYTPLYAAVFSIFATILASWLRKETRMSFKDIVDAAVEGSRGAVSVGVSCVVIGVIIGTVSLTGLGLTIGYLILEVVGENQLYLGGLMVMIMSIILGMGVPGVAAYVIVVAVAIPVLIEIGAVPIAAHMFCLIYACLSNITPPVAMSSYVAAGIADSNQTKTSLLAVKLGLTGFILPFFFLGNPVLLIGVTDATVLTTVQATLTACLGVVALASGLQGMLFCRCGWAERAVLLVVAFLSIDPNMVTDVIGIGLFAGVFIYQRMKVKKGGEEAPAVKAQ</sequence>
<evidence type="ECO:0000313" key="4">
    <source>
        <dbReference type="EMBL" id="MCK0088980.1"/>
    </source>
</evidence>
<gene>
    <name evidence="4" type="ORF">K5I21_24555</name>
</gene>